<organism evidence="4 5">
    <name type="scientific">Bosea vaviloviae</name>
    <dbReference type="NCBI Taxonomy" id="1526658"/>
    <lineage>
        <taxon>Bacteria</taxon>
        <taxon>Pseudomonadati</taxon>
        <taxon>Pseudomonadota</taxon>
        <taxon>Alphaproteobacteria</taxon>
        <taxon>Hyphomicrobiales</taxon>
        <taxon>Boseaceae</taxon>
        <taxon>Bosea</taxon>
    </lineage>
</organism>
<feature type="domain" description="Peptidase M20 dimerisation" evidence="3">
    <location>
        <begin position="207"/>
        <end position="322"/>
    </location>
</feature>
<dbReference type="Gene3D" id="3.40.630.10">
    <property type="entry name" value="Zn peptidases"/>
    <property type="match status" value="1"/>
</dbReference>
<keyword evidence="1" id="KW-0479">Metal-binding</keyword>
<comment type="caution">
    <text evidence="4">The sequence shown here is derived from an EMBL/GenBank/DDBJ whole genome shotgun (WGS) entry which is preliminary data.</text>
</comment>
<evidence type="ECO:0000313" key="4">
    <source>
        <dbReference type="EMBL" id="KPH73737.1"/>
    </source>
</evidence>
<dbReference type="PANTHER" id="PTHR43808:SF32">
    <property type="entry name" value="ARGE_DAPE-RELATED DEACYLASE"/>
    <property type="match status" value="1"/>
</dbReference>
<dbReference type="SUPFAM" id="SSF55031">
    <property type="entry name" value="Bacterial exopeptidase dimerisation domain"/>
    <property type="match status" value="1"/>
</dbReference>
<proteinExistence type="predicted"/>
<evidence type="ECO:0000313" key="5">
    <source>
        <dbReference type="Proteomes" id="UP000037822"/>
    </source>
</evidence>
<dbReference type="RefSeq" id="WP_054212095.1">
    <property type="nucleotide sequence ID" value="NZ_LGSZ01000095.1"/>
</dbReference>
<evidence type="ECO:0000259" key="3">
    <source>
        <dbReference type="Pfam" id="PF07687"/>
    </source>
</evidence>
<evidence type="ECO:0000256" key="2">
    <source>
        <dbReference type="ARBA" id="ARBA00022801"/>
    </source>
</evidence>
<accession>A0A0N1F7V0</accession>
<dbReference type="PATRIC" id="fig|1526658.3.peg.4915"/>
<keyword evidence="2" id="KW-0378">Hydrolase</keyword>
<dbReference type="Gene3D" id="3.30.70.360">
    <property type="match status" value="1"/>
</dbReference>
<dbReference type="InterPro" id="IPR002933">
    <property type="entry name" value="Peptidase_M20"/>
</dbReference>
<dbReference type="InterPro" id="IPR011650">
    <property type="entry name" value="Peptidase_M20_dimer"/>
</dbReference>
<dbReference type="GO" id="GO:0046872">
    <property type="term" value="F:metal ion binding"/>
    <property type="evidence" value="ECO:0007669"/>
    <property type="project" value="UniProtKB-KW"/>
</dbReference>
<dbReference type="Pfam" id="PF07687">
    <property type="entry name" value="M20_dimer"/>
    <property type="match status" value="1"/>
</dbReference>
<protein>
    <submittedName>
        <fullName evidence="4">Acetylornithine deacetylase</fullName>
    </submittedName>
</protein>
<name>A0A0N1F7V0_9HYPH</name>
<dbReference type="AlphaFoldDB" id="A0A0N1F7V0"/>
<dbReference type="EMBL" id="LGSZ01000095">
    <property type="protein sequence ID" value="KPH73737.1"/>
    <property type="molecule type" value="Genomic_DNA"/>
</dbReference>
<evidence type="ECO:0000256" key="1">
    <source>
        <dbReference type="ARBA" id="ARBA00022723"/>
    </source>
</evidence>
<keyword evidence="5" id="KW-1185">Reference proteome</keyword>
<gene>
    <name evidence="4" type="ORF">AE618_26845</name>
</gene>
<dbReference type="PANTHER" id="PTHR43808">
    <property type="entry name" value="ACETYLORNITHINE DEACETYLASE"/>
    <property type="match status" value="1"/>
</dbReference>
<dbReference type="Pfam" id="PF01546">
    <property type="entry name" value="Peptidase_M20"/>
    <property type="match status" value="1"/>
</dbReference>
<dbReference type="Proteomes" id="UP000037822">
    <property type="component" value="Unassembled WGS sequence"/>
</dbReference>
<dbReference type="SUPFAM" id="SSF53187">
    <property type="entry name" value="Zn-dependent exopeptidases"/>
    <property type="match status" value="1"/>
</dbReference>
<dbReference type="GO" id="GO:0016787">
    <property type="term" value="F:hydrolase activity"/>
    <property type="evidence" value="ECO:0007669"/>
    <property type="project" value="UniProtKB-KW"/>
</dbReference>
<dbReference type="InterPro" id="IPR050072">
    <property type="entry name" value="Peptidase_M20A"/>
</dbReference>
<reference evidence="4 5" key="1">
    <citation type="submission" date="2015-07" db="EMBL/GenBank/DDBJ databases">
        <title>Whole genome sequencing of Bosea vaviloviae isolated from cave pool.</title>
        <authorList>
            <person name="Tan N.E.H."/>
            <person name="Lee Y.P."/>
            <person name="Gan H.M."/>
            <person name="Barton H."/>
            <person name="Savka M.A."/>
        </authorList>
    </citation>
    <scope>NUCLEOTIDE SEQUENCE [LARGE SCALE GENOMIC DNA]</scope>
    <source>
        <strain evidence="4 5">SD260</strain>
    </source>
</reference>
<dbReference type="InterPro" id="IPR036264">
    <property type="entry name" value="Bact_exopeptidase_dim_dom"/>
</dbReference>
<sequence length="448" mass="47417">MRAPVPIPDSPALAQAMAWLADEVESAAADLGRMIAVDTSFPPGRGYDAFADLMEVLVAPLGFTHERVVVPDALWHVPGGPAFGPRTNLVATRREGKPVCGLYFHVDTVPAAPGWESDPLCLTRQSEKLVGLGAADMKGCIAAVLLALRAAEACGVALAYDPMLLFCTDEEGGLYPGIRYLAEQGRLEGHILNFNGSADARIWAGCFGLFNLLVRVRGQAVHAGEGNRSGAGLNAIEGALPLLQALADLKPAIAGRVSALPPPPHAKGPLAPQLGIVAVNGGTCGGQVPALLEITINRRYAPEESFEDARAEIEAMVRKAIAEAPGLSVEIDLIGHLIPTGDPTGPHWPRWQRAMGQGFGYEQHEFRTWGAASCSDFGYVQRTGMQEVLLGGLGRPSRNIHSPGEHTTISDVIALARSVLAYLAADFVPELIPENAYPQTEGAPHVEP</sequence>